<dbReference type="HOGENOM" id="CLU_059964_3_2_0"/>
<evidence type="ECO:0000256" key="2">
    <source>
        <dbReference type="ARBA" id="ARBA00022723"/>
    </source>
</evidence>
<dbReference type="InParanoid" id="M1YZL0"/>
<evidence type="ECO:0000259" key="4">
    <source>
        <dbReference type="Pfam" id="PF03328"/>
    </source>
</evidence>
<evidence type="ECO:0000313" key="5">
    <source>
        <dbReference type="EMBL" id="CCQ90685.1"/>
    </source>
</evidence>
<dbReference type="Gene3D" id="3.20.20.60">
    <property type="entry name" value="Phosphoenolpyruvate-binding domains"/>
    <property type="match status" value="1"/>
</dbReference>
<comment type="similarity">
    <text evidence="1">Belongs to the HpcH/HpaI aldolase family.</text>
</comment>
<sequence length="265" mass="28784">MLKPNGLKRALQDKTPVAGLFCSTPSPLVVEMIGCAGFDFVILDTEHVLLNPETLANMIRAAEGVGLTALVRVPANSPDAILHVLDAGAQGVVVPRVNRVEDIERAARASRYHPHGNRGLNGGRMAGFGKMDLLEYIQAANEEVMVVAMIEEKEGLRNLPAILSVPGIDMVLEGAADLSQSLGIPWQTRSPEVRQALMEMYEAARQQDIPFCAIPRAQADLSAWRDEGVHVFVLGDERSIAARALRAEQESFMQALNLTSKESHT</sequence>
<dbReference type="OrthoDB" id="86160at2"/>
<dbReference type="PANTHER" id="PTHR30502:SF0">
    <property type="entry name" value="PHOSPHOENOLPYRUVATE CARBOXYLASE FAMILY PROTEIN"/>
    <property type="match status" value="1"/>
</dbReference>
<dbReference type="RefSeq" id="WP_005008496.1">
    <property type="nucleotide sequence ID" value="NZ_HG422173.1"/>
</dbReference>
<proteinExistence type="inferred from homology"/>
<feature type="domain" description="HpcH/HpaI aldolase/citrate lyase" evidence="4">
    <location>
        <begin position="19"/>
        <end position="236"/>
    </location>
</feature>
<dbReference type="GO" id="GO:0016832">
    <property type="term" value="F:aldehyde-lyase activity"/>
    <property type="evidence" value="ECO:0007669"/>
    <property type="project" value="TreeGrafter"/>
</dbReference>
<protein>
    <submittedName>
        <fullName evidence="5">Putative alpha-dehydro-beta-deoxy-D-glucarate aldolase, Siderophore biosynthesis protein SbnG</fullName>
        <ecNumber evidence="5">4.1.-.-</ecNumber>
    </submittedName>
</protein>
<dbReference type="STRING" id="1266370.NITGR_360023"/>
<dbReference type="InterPro" id="IPR005000">
    <property type="entry name" value="Aldolase/citrate-lyase_domain"/>
</dbReference>
<dbReference type="EC" id="4.1.-.-" evidence="5"/>
<dbReference type="GO" id="GO:0005737">
    <property type="term" value="C:cytoplasm"/>
    <property type="evidence" value="ECO:0007669"/>
    <property type="project" value="TreeGrafter"/>
</dbReference>
<dbReference type="InterPro" id="IPR015813">
    <property type="entry name" value="Pyrv/PenolPyrv_kinase-like_dom"/>
</dbReference>
<organism evidence="5 6">
    <name type="scientific">Nitrospina gracilis (strain 3/211)</name>
    <dbReference type="NCBI Taxonomy" id="1266370"/>
    <lineage>
        <taxon>Bacteria</taxon>
        <taxon>Pseudomonadati</taxon>
        <taxon>Nitrospinota/Tectimicrobiota group</taxon>
        <taxon>Nitrospinota</taxon>
        <taxon>Nitrospinia</taxon>
        <taxon>Nitrospinales</taxon>
        <taxon>Nitrospinaceae</taxon>
        <taxon>Nitrospina</taxon>
    </lineage>
</organism>
<gene>
    <name evidence="5" type="ORF">NITGR_360023</name>
</gene>
<name>M1YZL0_NITG3</name>
<evidence type="ECO:0000256" key="1">
    <source>
        <dbReference type="ARBA" id="ARBA00005568"/>
    </source>
</evidence>
<dbReference type="PANTHER" id="PTHR30502">
    <property type="entry name" value="2-KETO-3-DEOXY-L-RHAMNONATE ALDOLASE"/>
    <property type="match status" value="1"/>
</dbReference>
<dbReference type="FunCoup" id="M1YZL0">
    <property type="interactions" value="183"/>
</dbReference>
<reference evidence="5 6" key="1">
    <citation type="journal article" date="2013" name="Front. Microbiol.">
        <title>The genome of Nitrospina gracilis illuminates the metabolism and evolution of the major marine nitrite oxidizer.</title>
        <authorList>
            <person name="Luecker S."/>
            <person name="Nowka B."/>
            <person name="Rattei T."/>
            <person name="Spieck E."/>
            <person name="and Daims H."/>
        </authorList>
    </citation>
    <scope>NUCLEOTIDE SEQUENCE [LARGE SCALE GENOMIC DNA]</scope>
    <source>
        <strain evidence="5 6">3/211</strain>
    </source>
</reference>
<dbReference type="InterPro" id="IPR050251">
    <property type="entry name" value="HpcH-HpaI_aldolase"/>
</dbReference>
<dbReference type="Pfam" id="PF03328">
    <property type="entry name" value="HpcH_HpaI"/>
    <property type="match status" value="1"/>
</dbReference>
<dbReference type="InterPro" id="IPR040442">
    <property type="entry name" value="Pyrv_kinase-like_dom_sf"/>
</dbReference>
<keyword evidence="2" id="KW-0479">Metal-binding</keyword>
<evidence type="ECO:0000313" key="6">
    <source>
        <dbReference type="Proteomes" id="UP000011704"/>
    </source>
</evidence>
<dbReference type="GO" id="GO:0046872">
    <property type="term" value="F:metal ion binding"/>
    <property type="evidence" value="ECO:0007669"/>
    <property type="project" value="UniProtKB-KW"/>
</dbReference>
<keyword evidence="3 5" id="KW-0456">Lyase</keyword>
<dbReference type="AlphaFoldDB" id="M1YZL0"/>
<comment type="caution">
    <text evidence="5">The sequence shown here is derived from an EMBL/GenBank/DDBJ whole genome shotgun (WGS) entry which is preliminary data.</text>
</comment>
<dbReference type="EMBL" id="CAQJ01000040">
    <property type="protein sequence ID" value="CCQ90685.1"/>
    <property type="molecule type" value="Genomic_DNA"/>
</dbReference>
<evidence type="ECO:0000256" key="3">
    <source>
        <dbReference type="ARBA" id="ARBA00023239"/>
    </source>
</evidence>
<dbReference type="Proteomes" id="UP000011704">
    <property type="component" value="Unassembled WGS sequence"/>
</dbReference>
<dbReference type="SUPFAM" id="SSF51621">
    <property type="entry name" value="Phosphoenolpyruvate/pyruvate domain"/>
    <property type="match status" value="1"/>
</dbReference>
<accession>M1YZL0</accession>
<keyword evidence="6" id="KW-1185">Reference proteome</keyword>